<organism evidence="1 2">
    <name type="scientific">Grimontia marina</name>
    <dbReference type="NCBI Taxonomy" id="646534"/>
    <lineage>
        <taxon>Bacteria</taxon>
        <taxon>Pseudomonadati</taxon>
        <taxon>Pseudomonadota</taxon>
        <taxon>Gammaproteobacteria</taxon>
        <taxon>Vibrionales</taxon>
        <taxon>Vibrionaceae</taxon>
        <taxon>Grimontia</taxon>
    </lineage>
</organism>
<accession>A0A128FDX1</accession>
<evidence type="ECO:0000313" key="2">
    <source>
        <dbReference type="Proteomes" id="UP000073601"/>
    </source>
</evidence>
<name>A0A128FDX1_9GAMM</name>
<dbReference type="Pfam" id="PF07070">
    <property type="entry name" value="Spo0M"/>
    <property type="match status" value="1"/>
</dbReference>
<dbReference type="Proteomes" id="UP000073601">
    <property type="component" value="Unassembled WGS sequence"/>
</dbReference>
<dbReference type="PANTHER" id="PTHR40053:SF1">
    <property type="entry name" value="SPORULATION-CONTROL PROTEIN SPO0M"/>
    <property type="match status" value="1"/>
</dbReference>
<sequence>MGWLKKTLAKVGFGSAEVSVELDSTTLMQGEQTKVLVTVTGGDVVQQVDAVELKVCCDYMGWEELRTQGEQGRKKQRRRKTHVLAKWFLPDAFTSEPGKSQRFESTMGLPLNAPLSMGDGKIWLEVNLDIPMGKDTLSKTELTVKPDTQLDAAFSALEDSGFRIEKVKNEEVERQPIPFEQQFEWAPVLEPYQSVFRDMTLVATRSDGSLHLAMTFGRQGEGIGAAVGRFVGANKLSRELTVTGSAEEVAAEVKTLLEQISQ</sequence>
<evidence type="ECO:0000313" key="1">
    <source>
        <dbReference type="EMBL" id="CZF84958.1"/>
    </source>
</evidence>
<dbReference type="PANTHER" id="PTHR40053">
    <property type="entry name" value="SPORULATION-CONTROL PROTEIN SPO0M"/>
    <property type="match status" value="1"/>
</dbReference>
<dbReference type="RefSeq" id="WP_062712289.1">
    <property type="nucleotide sequence ID" value="NZ_CAWRCI010000033.1"/>
</dbReference>
<reference evidence="2" key="1">
    <citation type="submission" date="2016-02" db="EMBL/GenBank/DDBJ databases">
        <authorList>
            <person name="Rodrigo-Torres Lidia"/>
            <person name="Arahal R.David."/>
        </authorList>
    </citation>
    <scope>NUCLEOTIDE SEQUENCE [LARGE SCALE GENOMIC DNA]</scope>
    <source>
        <strain evidence="2">CECT 8713</strain>
    </source>
</reference>
<dbReference type="OrthoDB" id="2351239at2"/>
<dbReference type="AlphaFoldDB" id="A0A128FDX1"/>
<keyword evidence="2" id="KW-1185">Reference proteome</keyword>
<gene>
    <name evidence="1" type="primary">spo0M_2</name>
    <name evidence="1" type="ORF">GMA8713_03321</name>
</gene>
<dbReference type="EMBL" id="FIZY01000033">
    <property type="protein sequence ID" value="CZF84958.1"/>
    <property type="molecule type" value="Genomic_DNA"/>
</dbReference>
<dbReference type="InterPro" id="IPR009776">
    <property type="entry name" value="Spore_0_M"/>
</dbReference>
<proteinExistence type="predicted"/>
<protein>
    <submittedName>
        <fullName evidence="1">Sporulation-control protein spo0M</fullName>
    </submittedName>
</protein>